<dbReference type="InterPro" id="IPR006527">
    <property type="entry name" value="F-box-assoc_dom_typ1"/>
</dbReference>
<dbReference type="Gramene" id="ESW16253">
    <property type="protein sequence ID" value="ESW16253"/>
    <property type="gene ID" value="PHAVU_007G141400g"/>
</dbReference>
<feature type="domain" description="F-box associated beta-propeller type 1" evidence="2">
    <location>
        <begin position="66"/>
        <end position="283"/>
    </location>
</feature>
<dbReference type="NCBIfam" id="TIGR01640">
    <property type="entry name" value="F_box_assoc_1"/>
    <property type="match status" value="1"/>
</dbReference>
<dbReference type="AlphaFoldDB" id="V7BHA2"/>
<dbReference type="OrthoDB" id="5314306at2759"/>
<dbReference type="InterPro" id="IPR001810">
    <property type="entry name" value="F-box_dom"/>
</dbReference>
<organism evidence="3 4">
    <name type="scientific">Phaseolus vulgaris</name>
    <name type="common">Kidney bean</name>
    <name type="synonym">French bean</name>
    <dbReference type="NCBI Taxonomy" id="3885"/>
    <lineage>
        <taxon>Eukaryota</taxon>
        <taxon>Viridiplantae</taxon>
        <taxon>Streptophyta</taxon>
        <taxon>Embryophyta</taxon>
        <taxon>Tracheophyta</taxon>
        <taxon>Spermatophyta</taxon>
        <taxon>Magnoliopsida</taxon>
        <taxon>eudicotyledons</taxon>
        <taxon>Gunneridae</taxon>
        <taxon>Pentapetalae</taxon>
        <taxon>rosids</taxon>
        <taxon>fabids</taxon>
        <taxon>Fabales</taxon>
        <taxon>Fabaceae</taxon>
        <taxon>Papilionoideae</taxon>
        <taxon>50 kb inversion clade</taxon>
        <taxon>NPAAA clade</taxon>
        <taxon>indigoferoid/millettioid clade</taxon>
        <taxon>Phaseoleae</taxon>
        <taxon>Phaseolus</taxon>
    </lineage>
</organism>
<dbReference type="EMBL" id="CM002294">
    <property type="protein sequence ID" value="ESW16253.1"/>
    <property type="molecule type" value="Genomic_DNA"/>
</dbReference>
<feature type="domain" description="F-box" evidence="1">
    <location>
        <begin position="10"/>
        <end position="34"/>
    </location>
</feature>
<sequence>MDETNIGKGLPPQTLLRFTTVCKSWRSLITHPSFISLHYRHSPSFLLLQFSNRFVLPHRHPSTTLCLPSFPHLDFPVVSFCNGLVCVAYGDQCQTVIVCNPCIRRFVTLPAPLEYPCYYTSNVVLGFDPSKCDYKVVRISCMVDDERFGLSAPDVEVCSLATGSWRTLDHGIAPICYLAGDSPHGFHDGLVHWVAKRCVAGGWYNFVLSFHFEGEMFREVMLPESLSGASTDAVMIKVVGGGNGKTLNVYHVGGGSPCSCDIWVMKEYGEVESWNKVFSFVMSGFCLEAPSLGMMLSDVEIPPMELCVTCSGEVLLLVDVAGRRCLYSLDIEMKSFTDLQIEVDTEFVYSGYYAESLLLLNIASGVVSY</sequence>
<dbReference type="eggNOG" id="ENOG502SNXM">
    <property type="taxonomic scope" value="Eukaryota"/>
</dbReference>
<keyword evidence="4" id="KW-1185">Reference proteome</keyword>
<dbReference type="PANTHER" id="PTHR31672:SF13">
    <property type="entry name" value="F-BOX PROTEIN CPR30-LIKE"/>
    <property type="match status" value="1"/>
</dbReference>
<dbReference type="InterPro" id="IPR011043">
    <property type="entry name" value="Gal_Oxase/kelch_b-propeller"/>
</dbReference>
<proteinExistence type="predicted"/>
<protein>
    <submittedName>
        <fullName evidence="3">Uncharacterized protein</fullName>
    </submittedName>
</protein>
<accession>V7BHA2</accession>
<evidence type="ECO:0000259" key="2">
    <source>
        <dbReference type="Pfam" id="PF07734"/>
    </source>
</evidence>
<dbReference type="SUPFAM" id="SSF81383">
    <property type="entry name" value="F-box domain"/>
    <property type="match status" value="1"/>
</dbReference>
<name>V7BHA2_PHAVU</name>
<dbReference type="PANTHER" id="PTHR31672">
    <property type="entry name" value="BNACNNG10540D PROTEIN"/>
    <property type="match status" value="1"/>
</dbReference>
<gene>
    <name evidence="3" type="ORF">PHAVU_007G141400g</name>
</gene>
<dbReference type="Pfam" id="PF07734">
    <property type="entry name" value="FBA_1"/>
    <property type="match status" value="1"/>
</dbReference>
<evidence type="ECO:0000313" key="3">
    <source>
        <dbReference type="EMBL" id="ESW16253.1"/>
    </source>
</evidence>
<dbReference type="InterPro" id="IPR036047">
    <property type="entry name" value="F-box-like_dom_sf"/>
</dbReference>
<reference evidence="4" key="1">
    <citation type="journal article" date="2014" name="Nat. Genet.">
        <title>A reference genome for common bean and genome-wide analysis of dual domestications.</title>
        <authorList>
            <person name="Schmutz J."/>
            <person name="McClean P.E."/>
            <person name="Mamidi S."/>
            <person name="Wu G.A."/>
            <person name="Cannon S.B."/>
            <person name="Grimwood J."/>
            <person name="Jenkins J."/>
            <person name="Shu S."/>
            <person name="Song Q."/>
            <person name="Chavarro C."/>
            <person name="Torres-Torres M."/>
            <person name="Geffroy V."/>
            <person name="Moghaddam S.M."/>
            <person name="Gao D."/>
            <person name="Abernathy B."/>
            <person name="Barry K."/>
            <person name="Blair M."/>
            <person name="Brick M.A."/>
            <person name="Chovatia M."/>
            <person name="Gepts P."/>
            <person name="Goodstein D.M."/>
            <person name="Gonzales M."/>
            <person name="Hellsten U."/>
            <person name="Hyten D.L."/>
            <person name="Jia G."/>
            <person name="Kelly J.D."/>
            <person name="Kudrna D."/>
            <person name="Lee R."/>
            <person name="Richard M.M."/>
            <person name="Miklas P.N."/>
            <person name="Osorno J.M."/>
            <person name="Rodrigues J."/>
            <person name="Thareau V."/>
            <person name="Urrea C.A."/>
            <person name="Wang M."/>
            <person name="Yu Y."/>
            <person name="Zhang M."/>
            <person name="Wing R.A."/>
            <person name="Cregan P.B."/>
            <person name="Rokhsar D.S."/>
            <person name="Jackson S.A."/>
        </authorList>
    </citation>
    <scope>NUCLEOTIDE SEQUENCE [LARGE SCALE GENOMIC DNA]</scope>
    <source>
        <strain evidence="4">cv. G19833</strain>
    </source>
</reference>
<dbReference type="OMA" id="RISCMVD"/>
<dbReference type="Pfam" id="PF00646">
    <property type="entry name" value="F-box"/>
    <property type="match status" value="1"/>
</dbReference>
<dbReference type="InterPro" id="IPR017451">
    <property type="entry name" value="F-box-assoc_interact_dom"/>
</dbReference>
<dbReference type="STRING" id="3885.V7BHA2"/>
<evidence type="ECO:0000313" key="4">
    <source>
        <dbReference type="Proteomes" id="UP000000226"/>
    </source>
</evidence>
<dbReference type="InterPro" id="IPR050796">
    <property type="entry name" value="SCF_F-box_component"/>
</dbReference>
<dbReference type="SUPFAM" id="SSF50965">
    <property type="entry name" value="Galactose oxidase, central domain"/>
    <property type="match status" value="1"/>
</dbReference>
<evidence type="ECO:0000259" key="1">
    <source>
        <dbReference type="Pfam" id="PF00646"/>
    </source>
</evidence>
<dbReference type="Proteomes" id="UP000000226">
    <property type="component" value="Chromosome 7"/>
</dbReference>